<feature type="signal peptide" evidence="3">
    <location>
        <begin position="1"/>
        <end position="26"/>
    </location>
</feature>
<dbReference type="SMART" id="SM00287">
    <property type="entry name" value="SH3b"/>
    <property type="match status" value="1"/>
</dbReference>
<dbReference type="PANTHER" id="PTHR30404">
    <property type="entry name" value="N-ACETYLMURAMOYL-L-ALANINE AMIDASE"/>
    <property type="match status" value="1"/>
</dbReference>
<feature type="domain" description="SH3b" evidence="4">
    <location>
        <begin position="29"/>
        <end position="91"/>
    </location>
</feature>
<name>A0ABW5VAQ9_9BACI</name>
<keyword evidence="1 5" id="KW-0378">Hydrolase</keyword>
<dbReference type="Pfam" id="PF08239">
    <property type="entry name" value="SH3_3"/>
    <property type="match status" value="1"/>
</dbReference>
<dbReference type="InterPro" id="IPR002508">
    <property type="entry name" value="MurNAc-LAA_cat"/>
</dbReference>
<accession>A0ABW5VAQ9</accession>
<dbReference type="Proteomes" id="UP001597502">
    <property type="component" value="Unassembled WGS sequence"/>
</dbReference>
<dbReference type="EMBL" id="JBHUNA010000042">
    <property type="protein sequence ID" value="MFD2762500.1"/>
    <property type="molecule type" value="Genomic_DNA"/>
</dbReference>
<dbReference type="Pfam" id="PF01520">
    <property type="entry name" value="Amidase_3"/>
    <property type="match status" value="1"/>
</dbReference>
<comment type="caution">
    <text evidence="5">The sequence shown here is derived from an EMBL/GenBank/DDBJ whole genome shotgun (WGS) entry which is preliminary data.</text>
</comment>
<reference evidence="6" key="1">
    <citation type="journal article" date="2019" name="Int. J. Syst. Evol. Microbiol.">
        <title>The Global Catalogue of Microorganisms (GCM) 10K type strain sequencing project: providing services to taxonomists for standard genome sequencing and annotation.</title>
        <authorList>
            <consortium name="The Broad Institute Genomics Platform"/>
            <consortium name="The Broad Institute Genome Sequencing Center for Infectious Disease"/>
            <person name="Wu L."/>
            <person name="Ma J."/>
        </authorList>
    </citation>
    <scope>NUCLEOTIDE SEQUENCE [LARGE SCALE GENOMIC DNA]</scope>
    <source>
        <strain evidence="6">TISTR 1535</strain>
    </source>
</reference>
<evidence type="ECO:0000256" key="3">
    <source>
        <dbReference type="SAM" id="SignalP"/>
    </source>
</evidence>
<dbReference type="Gene3D" id="3.40.630.40">
    <property type="entry name" value="Zn-dependent exopeptidases"/>
    <property type="match status" value="1"/>
</dbReference>
<feature type="chain" id="PRO_5047423649" evidence="3">
    <location>
        <begin position="27"/>
        <end position="298"/>
    </location>
</feature>
<evidence type="ECO:0000259" key="4">
    <source>
        <dbReference type="PROSITE" id="PS51781"/>
    </source>
</evidence>
<evidence type="ECO:0000256" key="1">
    <source>
        <dbReference type="ARBA" id="ARBA00022801"/>
    </source>
</evidence>
<organism evidence="5 6">
    <name type="scientific">Lentibacillus juripiscarius</name>
    <dbReference type="NCBI Taxonomy" id="257446"/>
    <lineage>
        <taxon>Bacteria</taxon>
        <taxon>Bacillati</taxon>
        <taxon>Bacillota</taxon>
        <taxon>Bacilli</taxon>
        <taxon>Bacillales</taxon>
        <taxon>Bacillaceae</taxon>
        <taxon>Lentibacillus</taxon>
    </lineage>
</organism>
<dbReference type="PROSITE" id="PS51781">
    <property type="entry name" value="SH3B"/>
    <property type="match status" value="1"/>
</dbReference>
<evidence type="ECO:0000256" key="2">
    <source>
        <dbReference type="ARBA" id="ARBA00023316"/>
    </source>
</evidence>
<gene>
    <name evidence="5" type="ORF">ACFSUO_16205</name>
</gene>
<protein>
    <submittedName>
        <fullName evidence="5">N-acetylmuramoyl-L-alanine amidase</fullName>
        <ecNumber evidence="5">3.5.1.28</ecNumber>
    </submittedName>
</protein>
<sequence length="298" mass="32241">MGKIRLLFATVGVVLVMAIFSPSVHAGEGQTREIGVDTLNVRSGPAQSAPIIGRLEAGDQVVVFQESFGWAQTYYGGQEAWVASHYLIPDENTKTSAEVASSKEDSVKVTKAARESSGKLEGYTIVLDPGHGGKDPGAIADTSVREKNLTMNAAVSAAKALSKAGADVTLTRPDDTFVPLEERVRISNANEADAFISLHYNAFPLDGVNGFGTYYYANGAEEKLAQNIQSALKEHTDLNSRGIRQNEYHVLRENRDLSVLVELGFVTNAYDLSIIQTEEHQANVADGIVEGVMDYFNR</sequence>
<dbReference type="CDD" id="cd02696">
    <property type="entry name" value="MurNAc-LAA"/>
    <property type="match status" value="1"/>
</dbReference>
<dbReference type="RefSeq" id="WP_382396071.1">
    <property type="nucleotide sequence ID" value="NZ_JBHUNA010000042.1"/>
</dbReference>
<keyword evidence="3" id="KW-0732">Signal</keyword>
<dbReference type="Gene3D" id="2.30.30.40">
    <property type="entry name" value="SH3 Domains"/>
    <property type="match status" value="1"/>
</dbReference>
<keyword evidence="2" id="KW-0961">Cell wall biogenesis/degradation</keyword>
<keyword evidence="6" id="KW-1185">Reference proteome</keyword>
<proteinExistence type="predicted"/>
<dbReference type="SMART" id="SM00646">
    <property type="entry name" value="Ami_3"/>
    <property type="match status" value="1"/>
</dbReference>
<evidence type="ECO:0000313" key="6">
    <source>
        <dbReference type="Proteomes" id="UP001597502"/>
    </source>
</evidence>
<dbReference type="InterPro" id="IPR050695">
    <property type="entry name" value="N-acetylmuramoyl_amidase_3"/>
</dbReference>
<dbReference type="SUPFAM" id="SSF53187">
    <property type="entry name" value="Zn-dependent exopeptidases"/>
    <property type="match status" value="1"/>
</dbReference>
<evidence type="ECO:0000313" key="5">
    <source>
        <dbReference type="EMBL" id="MFD2762500.1"/>
    </source>
</evidence>
<dbReference type="PANTHER" id="PTHR30404:SF0">
    <property type="entry name" value="N-ACETYLMURAMOYL-L-ALANINE AMIDASE AMIC"/>
    <property type="match status" value="1"/>
</dbReference>
<dbReference type="GO" id="GO:0008745">
    <property type="term" value="F:N-acetylmuramoyl-L-alanine amidase activity"/>
    <property type="evidence" value="ECO:0007669"/>
    <property type="project" value="UniProtKB-EC"/>
</dbReference>
<dbReference type="EC" id="3.5.1.28" evidence="5"/>
<dbReference type="InterPro" id="IPR003646">
    <property type="entry name" value="SH3-like_bac-type"/>
</dbReference>